<evidence type="ECO:0000256" key="3">
    <source>
        <dbReference type="ARBA" id="ARBA00022723"/>
    </source>
</evidence>
<dbReference type="InterPro" id="IPR002716">
    <property type="entry name" value="PIN_dom"/>
</dbReference>
<evidence type="ECO:0000313" key="9">
    <source>
        <dbReference type="Proteomes" id="UP000585272"/>
    </source>
</evidence>
<gene>
    <name evidence="6" type="primary">vapC</name>
    <name evidence="8" type="ORF">BDZ31_004270</name>
</gene>
<keyword evidence="2 6" id="KW-0540">Nuclease</keyword>
<dbReference type="EMBL" id="JACHNU010000008">
    <property type="protein sequence ID" value="MBB4664655.1"/>
    <property type="molecule type" value="Genomic_DNA"/>
</dbReference>
<dbReference type="InterPro" id="IPR051619">
    <property type="entry name" value="TypeII_TA_RNase_PINc/VapC"/>
</dbReference>
<evidence type="ECO:0000256" key="2">
    <source>
        <dbReference type="ARBA" id="ARBA00022722"/>
    </source>
</evidence>
<dbReference type="InterPro" id="IPR022907">
    <property type="entry name" value="VapC_family"/>
</dbReference>
<evidence type="ECO:0000256" key="6">
    <source>
        <dbReference type="HAMAP-Rule" id="MF_00265"/>
    </source>
</evidence>
<dbReference type="AlphaFoldDB" id="A0A840IJZ9"/>
<dbReference type="GO" id="GO:0090729">
    <property type="term" value="F:toxin activity"/>
    <property type="evidence" value="ECO:0007669"/>
    <property type="project" value="UniProtKB-KW"/>
</dbReference>
<keyword evidence="5 6" id="KW-0460">Magnesium</keyword>
<protein>
    <recommendedName>
        <fullName evidence="6">Ribonuclease VapC</fullName>
        <shortName evidence="6">RNase VapC</shortName>
        <ecNumber evidence="6">3.1.-.-</ecNumber>
    </recommendedName>
    <alternativeName>
        <fullName evidence="6">Toxin VapC</fullName>
    </alternativeName>
</protein>
<keyword evidence="4 6" id="KW-0378">Hydrolase</keyword>
<accession>A0A840IJZ9</accession>
<reference evidence="8 9" key="1">
    <citation type="submission" date="2020-08" db="EMBL/GenBank/DDBJ databases">
        <title>Genomic Encyclopedia of Archaeal and Bacterial Type Strains, Phase II (KMG-II): from individual species to whole genera.</title>
        <authorList>
            <person name="Goeker M."/>
        </authorList>
    </citation>
    <scope>NUCLEOTIDE SEQUENCE [LARGE SCALE GENOMIC DNA]</scope>
    <source>
        <strain evidence="8 9">DSM 23288</strain>
    </source>
</reference>
<dbReference type="PANTHER" id="PTHR35901:SF1">
    <property type="entry name" value="EXONUCLEASE VAPC9"/>
    <property type="match status" value="1"/>
</dbReference>
<feature type="binding site" evidence="6">
    <location>
        <position position="95"/>
    </location>
    <ligand>
        <name>Mg(2+)</name>
        <dbReference type="ChEBI" id="CHEBI:18420"/>
    </ligand>
</feature>
<evidence type="ECO:0000313" key="8">
    <source>
        <dbReference type="EMBL" id="MBB4664655.1"/>
    </source>
</evidence>
<dbReference type="Proteomes" id="UP000585272">
    <property type="component" value="Unassembled WGS sequence"/>
</dbReference>
<proteinExistence type="inferred from homology"/>
<name>A0A840IJZ9_9ACTN</name>
<dbReference type="SUPFAM" id="SSF88723">
    <property type="entry name" value="PIN domain-like"/>
    <property type="match status" value="1"/>
</dbReference>
<keyword evidence="6" id="KW-0800">Toxin</keyword>
<evidence type="ECO:0000256" key="4">
    <source>
        <dbReference type="ARBA" id="ARBA00022801"/>
    </source>
</evidence>
<dbReference type="HAMAP" id="MF_00265">
    <property type="entry name" value="VapC_Nob1"/>
    <property type="match status" value="1"/>
</dbReference>
<dbReference type="GO" id="GO:0000287">
    <property type="term" value="F:magnesium ion binding"/>
    <property type="evidence" value="ECO:0007669"/>
    <property type="project" value="UniProtKB-UniRule"/>
</dbReference>
<dbReference type="Gene3D" id="3.40.50.1010">
    <property type="entry name" value="5'-nuclease"/>
    <property type="match status" value="1"/>
</dbReference>
<dbReference type="PANTHER" id="PTHR35901">
    <property type="entry name" value="RIBONUCLEASE VAPC3"/>
    <property type="match status" value="1"/>
</dbReference>
<dbReference type="InterPro" id="IPR044153">
    <property type="entry name" value="PIN_Pae0151-like"/>
</dbReference>
<dbReference type="RefSeq" id="WP_183344888.1">
    <property type="nucleotide sequence ID" value="NZ_JACHNU010000008.1"/>
</dbReference>
<dbReference type="CDD" id="cd09873">
    <property type="entry name" value="PIN_Pae0151-like"/>
    <property type="match status" value="1"/>
</dbReference>
<dbReference type="Pfam" id="PF01850">
    <property type="entry name" value="PIN"/>
    <property type="match status" value="1"/>
</dbReference>
<keyword evidence="3 6" id="KW-0479">Metal-binding</keyword>
<feature type="binding site" evidence="6">
    <location>
        <position position="5"/>
    </location>
    <ligand>
        <name>Mg(2+)</name>
        <dbReference type="ChEBI" id="CHEBI:18420"/>
    </ligand>
</feature>
<comment type="caution">
    <text evidence="8">The sequence shown here is derived from an EMBL/GenBank/DDBJ whole genome shotgun (WGS) entry which is preliminary data.</text>
</comment>
<keyword evidence="1 6" id="KW-1277">Toxin-antitoxin system</keyword>
<organism evidence="8 9">
    <name type="scientific">Conexibacter arvalis</name>
    <dbReference type="NCBI Taxonomy" id="912552"/>
    <lineage>
        <taxon>Bacteria</taxon>
        <taxon>Bacillati</taxon>
        <taxon>Actinomycetota</taxon>
        <taxon>Thermoleophilia</taxon>
        <taxon>Solirubrobacterales</taxon>
        <taxon>Conexibacteraceae</taxon>
        <taxon>Conexibacter</taxon>
    </lineage>
</organism>
<keyword evidence="9" id="KW-1185">Reference proteome</keyword>
<feature type="domain" description="PIN" evidence="7">
    <location>
        <begin position="3"/>
        <end position="118"/>
    </location>
</feature>
<evidence type="ECO:0000256" key="5">
    <source>
        <dbReference type="ARBA" id="ARBA00022842"/>
    </source>
</evidence>
<dbReference type="GO" id="GO:0004540">
    <property type="term" value="F:RNA nuclease activity"/>
    <property type="evidence" value="ECO:0007669"/>
    <property type="project" value="InterPro"/>
</dbReference>
<comment type="function">
    <text evidence="6">Toxic component of a toxin-antitoxin (TA) system. An RNase.</text>
</comment>
<evidence type="ECO:0000256" key="1">
    <source>
        <dbReference type="ARBA" id="ARBA00022649"/>
    </source>
</evidence>
<sequence length="132" mass="14122">MTVLDTSAVVDYLLGRGAAEQVRQVLNDAGPAAAPDVLVFEVLAVLRRQVQRGGLSAERAASAVADLDDLSIELFPALALRVRAWQLRDNMTIGDALFAALAEQLGEPLVTKDRRLASGARQRTGVEVVELT</sequence>
<comment type="similarity">
    <text evidence="6">Belongs to the PINc/VapC protein family.</text>
</comment>
<comment type="cofactor">
    <cofactor evidence="6">
        <name>Mg(2+)</name>
        <dbReference type="ChEBI" id="CHEBI:18420"/>
    </cofactor>
</comment>
<dbReference type="InterPro" id="IPR029060">
    <property type="entry name" value="PIN-like_dom_sf"/>
</dbReference>
<dbReference type="GO" id="GO:0016787">
    <property type="term" value="F:hydrolase activity"/>
    <property type="evidence" value="ECO:0007669"/>
    <property type="project" value="UniProtKB-KW"/>
</dbReference>
<dbReference type="EC" id="3.1.-.-" evidence="6"/>
<evidence type="ECO:0000259" key="7">
    <source>
        <dbReference type="Pfam" id="PF01850"/>
    </source>
</evidence>